<evidence type="ECO:0000256" key="10">
    <source>
        <dbReference type="ARBA" id="ARBA00023136"/>
    </source>
</evidence>
<dbReference type="Gene3D" id="3.40.50.11660">
    <property type="entry name" value="Glycosyl transferase family 10, C-terminal domain"/>
    <property type="match status" value="1"/>
</dbReference>
<evidence type="ECO:0000256" key="5">
    <source>
        <dbReference type="ARBA" id="ARBA00022679"/>
    </source>
</evidence>
<organism evidence="15 16">
    <name type="scientific">Bicyclus anynana</name>
    <name type="common">Squinting bush brown butterfly</name>
    <dbReference type="NCBI Taxonomy" id="110368"/>
    <lineage>
        <taxon>Eukaryota</taxon>
        <taxon>Metazoa</taxon>
        <taxon>Ecdysozoa</taxon>
        <taxon>Arthropoda</taxon>
        <taxon>Hexapoda</taxon>
        <taxon>Insecta</taxon>
        <taxon>Pterygota</taxon>
        <taxon>Neoptera</taxon>
        <taxon>Endopterygota</taxon>
        <taxon>Lepidoptera</taxon>
        <taxon>Glossata</taxon>
        <taxon>Ditrysia</taxon>
        <taxon>Papilionoidea</taxon>
        <taxon>Nymphalidae</taxon>
        <taxon>Satyrinae</taxon>
        <taxon>Satyrini</taxon>
        <taxon>Mycalesina</taxon>
        <taxon>Bicyclus</taxon>
    </lineage>
</organism>
<dbReference type="SUPFAM" id="SSF53756">
    <property type="entry name" value="UDP-Glycosyltransferase/glycogen phosphorylase"/>
    <property type="match status" value="1"/>
</dbReference>
<dbReference type="InterPro" id="IPR038577">
    <property type="entry name" value="GT10-like_C_sf"/>
</dbReference>
<comment type="subcellular location">
    <subcellularLocation>
        <location evidence="1 12">Golgi apparatus</location>
        <location evidence="1 12">Golgi stack membrane</location>
        <topology evidence="1 12">Single-pass type II membrane protein</topology>
    </subcellularLocation>
</comment>
<dbReference type="InterPro" id="IPR001503">
    <property type="entry name" value="Glyco_trans_10"/>
</dbReference>
<keyword evidence="10" id="KW-0472">Membrane</keyword>
<proteinExistence type="inferred from homology"/>
<evidence type="ECO:0000256" key="11">
    <source>
        <dbReference type="ARBA" id="ARBA00023180"/>
    </source>
</evidence>
<dbReference type="Pfam" id="PF17039">
    <property type="entry name" value="Glyco_tran_10_N"/>
    <property type="match status" value="1"/>
</dbReference>
<evidence type="ECO:0000313" key="15">
    <source>
        <dbReference type="Proteomes" id="UP001652582"/>
    </source>
</evidence>
<reference evidence="16" key="1">
    <citation type="submission" date="2025-08" db="UniProtKB">
        <authorList>
            <consortium name="RefSeq"/>
        </authorList>
    </citation>
    <scope>IDENTIFICATION</scope>
</reference>
<sequence length="219" mass="25217">MRPCMRCDHSKDVKGFFDDHDYTKFDAVLFNEQFLVTGDKPAKLEPSQIYIFNGLDSPVNTPACEPQQDRFFNWTLVYHLDADIVWSYFIVRNLEGAIIAPSSTVTWQKNLNPISPKIKTILAGKSAAAWLVSHCKTVSFREEYLTRLQEHLHHFALKIDVYGGCSQDTCTRDECKKMIEKDYFFYMAFENSFADDYVSEKVLLGYENYAVPIVYGAAN</sequence>
<keyword evidence="11" id="KW-0325">Glycoprotein</keyword>
<name>A0ABM3LU93_BICAN</name>
<dbReference type="InterPro" id="IPR031481">
    <property type="entry name" value="Glyco_tran_10_N"/>
</dbReference>
<keyword evidence="15" id="KW-1185">Reference proteome</keyword>
<comment type="pathway">
    <text evidence="2">Protein modification; protein glycosylation.</text>
</comment>
<evidence type="ECO:0000256" key="9">
    <source>
        <dbReference type="ARBA" id="ARBA00023034"/>
    </source>
</evidence>
<keyword evidence="5 12" id="KW-0808">Transferase</keyword>
<dbReference type="InterPro" id="IPR055270">
    <property type="entry name" value="Glyco_tran_10_C"/>
</dbReference>
<keyword evidence="7" id="KW-0735">Signal-anchor</keyword>
<feature type="domain" description="Fucosyltransferase N-terminal" evidence="14">
    <location>
        <begin position="18"/>
        <end position="88"/>
    </location>
</feature>
<dbReference type="RefSeq" id="XP_052742650.1">
    <property type="nucleotide sequence ID" value="XM_052886690.1"/>
</dbReference>
<evidence type="ECO:0000256" key="4">
    <source>
        <dbReference type="ARBA" id="ARBA00022676"/>
    </source>
</evidence>
<evidence type="ECO:0000256" key="2">
    <source>
        <dbReference type="ARBA" id="ARBA00004922"/>
    </source>
</evidence>
<evidence type="ECO:0000256" key="7">
    <source>
        <dbReference type="ARBA" id="ARBA00022968"/>
    </source>
</evidence>
<dbReference type="PANTHER" id="PTHR48438">
    <property type="entry name" value="ALPHA-(1,3)-FUCOSYLTRANSFERASE C-RELATED"/>
    <property type="match status" value="1"/>
</dbReference>
<accession>A0ABM3LU93</accession>
<feature type="domain" description="Fucosyltransferase C-terminal" evidence="13">
    <location>
        <begin position="126"/>
        <end position="217"/>
    </location>
</feature>
<gene>
    <name evidence="16" type="primary">LOC128198926</name>
</gene>
<evidence type="ECO:0000256" key="12">
    <source>
        <dbReference type="RuleBase" id="RU003832"/>
    </source>
</evidence>
<dbReference type="GeneID" id="128198926"/>
<dbReference type="Proteomes" id="UP001652582">
    <property type="component" value="Chromosome 17"/>
</dbReference>
<dbReference type="PANTHER" id="PTHR48438:SF1">
    <property type="entry name" value="ALPHA-(1,3)-FUCOSYLTRANSFERASE C-RELATED"/>
    <property type="match status" value="1"/>
</dbReference>
<protein>
    <recommendedName>
        <fullName evidence="12">Fucosyltransferase</fullName>
        <ecNumber evidence="12">2.4.1.-</ecNumber>
    </recommendedName>
</protein>
<keyword evidence="8" id="KW-1133">Transmembrane helix</keyword>
<evidence type="ECO:0000259" key="14">
    <source>
        <dbReference type="Pfam" id="PF17039"/>
    </source>
</evidence>
<keyword evidence="4 12" id="KW-0328">Glycosyltransferase</keyword>
<comment type="similarity">
    <text evidence="3 12">Belongs to the glycosyltransferase 10 family.</text>
</comment>
<dbReference type="EC" id="2.4.1.-" evidence="12"/>
<dbReference type="Pfam" id="PF00852">
    <property type="entry name" value="Glyco_transf_10"/>
    <property type="match status" value="1"/>
</dbReference>
<evidence type="ECO:0000256" key="3">
    <source>
        <dbReference type="ARBA" id="ARBA00008919"/>
    </source>
</evidence>
<evidence type="ECO:0000259" key="13">
    <source>
        <dbReference type="Pfam" id="PF00852"/>
    </source>
</evidence>
<evidence type="ECO:0000256" key="6">
    <source>
        <dbReference type="ARBA" id="ARBA00022692"/>
    </source>
</evidence>
<evidence type="ECO:0000313" key="16">
    <source>
        <dbReference type="RefSeq" id="XP_052742650.1"/>
    </source>
</evidence>
<evidence type="ECO:0000256" key="1">
    <source>
        <dbReference type="ARBA" id="ARBA00004447"/>
    </source>
</evidence>
<keyword evidence="9 12" id="KW-0333">Golgi apparatus</keyword>
<keyword evidence="6 12" id="KW-0812">Transmembrane</keyword>
<evidence type="ECO:0000256" key="8">
    <source>
        <dbReference type="ARBA" id="ARBA00022989"/>
    </source>
</evidence>